<evidence type="ECO:0000313" key="3">
    <source>
        <dbReference type="EMBL" id="SFN03663.1"/>
    </source>
</evidence>
<evidence type="ECO:0000313" key="4">
    <source>
        <dbReference type="Proteomes" id="UP000242222"/>
    </source>
</evidence>
<dbReference type="Pfam" id="PF07411">
    <property type="entry name" value="DUF1508"/>
    <property type="match status" value="1"/>
</dbReference>
<dbReference type="Gene3D" id="3.30.160.160">
    <property type="entry name" value="YegP-like"/>
    <property type="match status" value="1"/>
</dbReference>
<dbReference type="InterPro" id="IPR036913">
    <property type="entry name" value="YegP-like_sf"/>
</dbReference>
<dbReference type="SUPFAM" id="SSF160113">
    <property type="entry name" value="YegP-like"/>
    <property type="match status" value="1"/>
</dbReference>
<evidence type="ECO:0000259" key="2">
    <source>
        <dbReference type="Pfam" id="PF07411"/>
    </source>
</evidence>
<feature type="domain" description="DUF1508" evidence="2">
    <location>
        <begin position="10"/>
        <end position="41"/>
    </location>
</feature>
<accession>A0A1I4VR97</accession>
<proteinExistence type="inferred from homology"/>
<reference evidence="4" key="1">
    <citation type="submission" date="2016-10" db="EMBL/GenBank/DDBJ databases">
        <authorList>
            <person name="Varghese N."/>
            <person name="Submissions S."/>
        </authorList>
    </citation>
    <scope>NUCLEOTIDE SEQUENCE [LARGE SCALE GENOMIC DNA]</scope>
    <source>
        <strain evidence="4">N6PO6</strain>
    </source>
</reference>
<dbReference type="AlphaFoldDB" id="A0A1I4VR97"/>
<dbReference type="OrthoDB" id="9802792at2"/>
<dbReference type="InterPro" id="IPR010879">
    <property type="entry name" value="DUF1508"/>
</dbReference>
<keyword evidence="4" id="KW-1185">Reference proteome</keyword>
<dbReference type="EMBL" id="FOVC01000002">
    <property type="protein sequence ID" value="SFN03663.1"/>
    <property type="molecule type" value="Genomic_DNA"/>
</dbReference>
<gene>
    <name evidence="3" type="ORF">SAMN05216516_10217</name>
</gene>
<name>A0A1I4VR97_9GAMM</name>
<dbReference type="STRING" id="1367852.SAMN05216516_10217"/>
<protein>
    <recommendedName>
        <fullName evidence="2">DUF1508 domain-containing protein</fullName>
    </recommendedName>
</protein>
<comment type="similarity">
    <text evidence="1">Belongs to the UPF0339 family. Duplicated subfamily.</text>
</comment>
<dbReference type="RefSeq" id="WP_092875251.1">
    <property type="nucleotide sequence ID" value="NZ_FOVC01000002.1"/>
</dbReference>
<evidence type="ECO:0000256" key="1">
    <source>
        <dbReference type="ARBA" id="ARBA00007576"/>
    </source>
</evidence>
<dbReference type="Proteomes" id="UP000242222">
    <property type="component" value="Unassembled WGS sequence"/>
</dbReference>
<organism evidence="3 4">
    <name type="scientific">Izhakiella capsodis</name>
    <dbReference type="NCBI Taxonomy" id="1367852"/>
    <lineage>
        <taxon>Bacteria</taxon>
        <taxon>Pseudomonadati</taxon>
        <taxon>Pseudomonadota</taxon>
        <taxon>Gammaproteobacteria</taxon>
        <taxon>Enterobacterales</taxon>
        <taxon>Erwiniaceae</taxon>
        <taxon>Izhakiella</taxon>
    </lineage>
</organism>
<sequence length="52" mass="5890">MNDKWEVYKDNAGEWRWRRTAPNGNIVGASTQGYANRVDCLANAQRNGYTGN</sequence>